<dbReference type="GO" id="GO:0006974">
    <property type="term" value="P:DNA damage response"/>
    <property type="evidence" value="ECO:0007669"/>
    <property type="project" value="InterPro"/>
</dbReference>
<dbReference type="Proteomes" id="UP000239563">
    <property type="component" value="Chromosome XVI"/>
</dbReference>
<organism evidence="2 3">
    <name type="scientific">Sporisorium reilianum f. sp. reilianum</name>
    <dbReference type="NCBI Taxonomy" id="72559"/>
    <lineage>
        <taxon>Eukaryota</taxon>
        <taxon>Fungi</taxon>
        <taxon>Dikarya</taxon>
        <taxon>Basidiomycota</taxon>
        <taxon>Ustilaginomycotina</taxon>
        <taxon>Ustilaginomycetes</taxon>
        <taxon>Ustilaginales</taxon>
        <taxon>Ustilaginaceae</taxon>
        <taxon>Sporisorium</taxon>
    </lineage>
</organism>
<accession>A0A2N8UKA0</accession>
<dbReference type="Pfam" id="PF13532">
    <property type="entry name" value="2OG-FeII_Oxy_2"/>
    <property type="match status" value="1"/>
</dbReference>
<evidence type="ECO:0000259" key="1">
    <source>
        <dbReference type="PROSITE" id="PS51471"/>
    </source>
</evidence>
<dbReference type="GO" id="GO:0005759">
    <property type="term" value="C:mitochondrial matrix"/>
    <property type="evidence" value="ECO:0007669"/>
    <property type="project" value="TreeGrafter"/>
</dbReference>
<gene>
    <name evidence="2" type="ORF">SRS1_15957</name>
</gene>
<feature type="domain" description="Fe2OG dioxygenase" evidence="1">
    <location>
        <begin position="165"/>
        <end position="281"/>
    </location>
</feature>
<reference evidence="2 3" key="1">
    <citation type="submission" date="2017-02" db="EMBL/GenBank/DDBJ databases">
        <authorList>
            <person name="Peterson S.W."/>
        </authorList>
    </citation>
    <scope>NUCLEOTIDE SEQUENCE [LARGE SCALE GENOMIC DNA]</scope>
    <source>
        <strain evidence="2 3">SRS1_H2-8</strain>
    </source>
</reference>
<evidence type="ECO:0000313" key="2">
    <source>
        <dbReference type="EMBL" id="SJX65142.1"/>
    </source>
</evidence>
<dbReference type="SUPFAM" id="SSF51197">
    <property type="entry name" value="Clavaminate synthase-like"/>
    <property type="match status" value="1"/>
</dbReference>
<dbReference type="PANTHER" id="PTHR21052">
    <property type="entry name" value="SPERMATOGENESIS ASSOCIATED 11-RELATED"/>
    <property type="match status" value="1"/>
</dbReference>
<dbReference type="InterPro" id="IPR037151">
    <property type="entry name" value="AlkB-like_sf"/>
</dbReference>
<dbReference type="Gene3D" id="2.60.120.590">
    <property type="entry name" value="Alpha-ketoglutarate-dependent dioxygenase AlkB-like"/>
    <property type="match status" value="1"/>
</dbReference>
<dbReference type="AlphaFoldDB" id="A0A2N8UKA0"/>
<dbReference type="InterPro" id="IPR027450">
    <property type="entry name" value="AlkB-like"/>
</dbReference>
<dbReference type="GO" id="GO:0006631">
    <property type="term" value="P:fatty acid metabolic process"/>
    <property type="evidence" value="ECO:0007669"/>
    <property type="project" value="TreeGrafter"/>
</dbReference>
<sequence>MDTDDEFDVDVDSLFGSDADQDAGDIDEVQLLDEAPVASRTAPSIPGMFFFPELISRELHDRMLQQVSACGYFALEDDNDAALREDAAYQRSPRNQAMLFARSLAASPTCSNAKQSDAPWSETTSPAGCAGLPTWAIDLIQHLRQLLTSQPAHLLPCHIKDMLFPPNQLLSRQLILNLYNGAEGLAPHVDLVHRFADGILLCSLGPHGTGTVMDFTHAVHPPQHLFLPAGSVLVLSGEARYDWKHGISARDADWVRAADGSGRVDKVKRSIRLSVTVRSMLPGADVVGE</sequence>
<proteinExistence type="predicted"/>
<dbReference type="InterPro" id="IPR005123">
    <property type="entry name" value="Oxoglu/Fe-dep_dioxygenase_dom"/>
</dbReference>
<dbReference type="EMBL" id="LT795069">
    <property type="protein sequence ID" value="SJX65142.1"/>
    <property type="molecule type" value="Genomic_DNA"/>
</dbReference>
<dbReference type="PANTHER" id="PTHR21052:SF0">
    <property type="entry name" value="ALPHA-KETOGLUTARATE-DEPENDENT DIOXYGENASE ALKB HOMOLOG 7, MITOCHONDRIAL"/>
    <property type="match status" value="1"/>
</dbReference>
<dbReference type="GO" id="GO:0016706">
    <property type="term" value="F:2-oxoglutarate-dependent dioxygenase activity"/>
    <property type="evidence" value="ECO:0007669"/>
    <property type="project" value="TreeGrafter"/>
</dbReference>
<evidence type="ECO:0000313" key="3">
    <source>
        <dbReference type="Proteomes" id="UP000239563"/>
    </source>
</evidence>
<dbReference type="PROSITE" id="PS51471">
    <property type="entry name" value="FE2OG_OXY"/>
    <property type="match status" value="1"/>
</dbReference>
<name>A0A2N8UKA0_9BASI</name>
<protein>
    <recommendedName>
        <fullName evidence="1">Fe2OG dioxygenase domain-containing protein</fullName>
    </recommendedName>
</protein>
<dbReference type="InterPro" id="IPR032870">
    <property type="entry name" value="ALKBH7-like"/>
</dbReference>